<keyword evidence="4" id="KW-0597">Phosphoprotein</keyword>
<dbReference type="RefSeq" id="WP_091860959.1">
    <property type="nucleotide sequence ID" value="NZ_FNBZ01000008.1"/>
</dbReference>
<dbReference type="InterPro" id="IPR013727">
    <property type="entry name" value="2CSK_N"/>
</dbReference>
<evidence type="ECO:0000256" key="3">
    <source>
        <dbReference type="ARBA" id="ARBA00012438"/>
    </source>
</evidence>
<name>A0ABY0P5Q2_9HYPH</name>
<evidence type="ECO:0000256" key="9">
    <source>
        <dbReference type="ARBA" id="ARBA00022840"/>
    </source>
</evidence>
<dbReference type="SUPFAM" id="SSF47384">
    <property type="entry name" value="Homodimeric domain of signal transducing histidine kinase"/>
    <property type="match status" value="1"/>
</dbReference>
<dbReference type="Pfam" id="PF08521">
    <property type="entry name" value="2CSK_N"/>
    <property type="match status" value="1"/>
</dbReference>
<dbReference type="InterPro" id="IPR003660">
    <property type="entry name" value="HAMP_dom"/>
</dbReference>
<evidence type="ECO:0000256" key="11">
    <source>
        <dbReference type="ARBA" id="ARBA00023012"/>
    </source>
</evidence>
<dbReference type="Gene3D" id="1.10.287.130">
    <property type="match status" value="1"/>
</dbReference>
<dbReference type="Proteomes" id="UP000199468">
    <property type="component" value="Unassembled WGS sequence"/>
</dbReference>
<evidence type="ECO:0000256" key="10">
    <source>
        <dbReference type="ARBA" id="ARBA00022989"/>
    </source>
</evidence>
<feature type="domain" description="Histidine kinase" evidence="14">
    <location>
        <begin position="234"/>
        <end position="444"/>
    </location>
</feature>
<comment type="catalytic activity">
    <reaction evidence="1">
        <text>ATP + protein L-histidine = ADP + protein N-phospho-L-histidine.</text>
        <dbReference type="EC" id="2.7.13.3"/>
    </reaction>
</comment>
<keyword evidence="6 13" id="KW-0812">Transmembrane</keyword>
<dbReference type="InterPro" id="IPR003594">
    <property type="entry name" value="HATPase_dom"/>
</dbReference>
<evidence type="ECO:0000256" key="1">
    <source>
        <dbReference type="ARBA" id="ARBA00000085"/>
    </source>
</evidence>
<dbReference type="SMART" id="SM00387">
    <property type="entry name" value="HATPase_c"/>
    <property type="match status" value="1"/>
</dbReference>
<dbReference type="EMBL" id="FNBZ01000008">
    <property type="protein sequence ID" value="SDH33496.1"/>
    <property type="molecule type" value="Genomic_DNA"/>
</dbReference>
<dbReference type="PROSITE" id="PS50885">
    <property type="entry name" value="HAMP"/>
    <property type="match status" value="1"/>
</dbReference>
<accession>A0ABY0P5Q2</accession>
<feature type="transmembrane region" description="Helical" evidence="13">
    <location>
        <begin position="7"/>
        <end position="29"/>
    </location>
</feature>
<evidence type="ECO:0000259" key="14">
    <source>
        <dbReference type="PROSITE" id="PS50109"/>
    </source>
</evidence>
<dbReference type="PROSITE" id="PS50109">
    <property type="entry name" value="HIS_KIN"/>
    <property type="match status" value="1"/>
</dbReference>
<dbReference type="PRINTS" id="PR00344">
    <property type="entry name" value="BCTRLSENSOR"/>
</dbReference>
<keyword evidence="12 13" id="KW-0472">Membrane</keyword>
<proteinExistence type="predicted"/>
<organism evidence="16 17">
    <name type="scientific">Bosea robiniae</name>
    <dbReference type="NCBI Taxonomy" id="1036780"/>
    <lineage>
        <taxon>Bacteria</taxon>
        <taxon>Pseudomonadati</taxon>
        <taxon>Pseudomonadota</taxon>
        <taxon>Alphaproteobacteria</taxon>
        <taxon>Hyphomicrobiales</taxon>
        <taxon>Boseaceae</taxon>
        <taxon>Bosea</taxon>
    </lineage>
</organism>
<keyword evidence="8 16" id="KW-0418">Kinase</keyword>
<dbReference type="EC" id="2.7.13.3" evidence="3"/>
<comment type="caution">
    <text evidence="16">The sequence shown here is derived from an EMBL/GenBank/DDBJ whole genome shotgun (WGS) entry which is preliminary data.</text>
</comment>
<evidence type="ECO:0000256" key="4">
    <source>
        <dbReference type="ARBA" id="ARBA00022553"/>
    </source>
</evidence>
<keyword evidence="10 13" id="KW-1133">Transmembrane helix</keyword>
<feature type="transmembrane region" description="Helical" evidence="13">
    <location>
        <begin position="154"/>
        <end position="173"/>
    </location>
</feature>
<evidence type="ECO:0000256" key="5">
    <source>
        <dbReference type="ARBA" id="ARBA00022679"/>
    </source>
</evidence>
<reference evidence="16 17" key="1">
    <citation type="submission" date="2016-10" db="EMBL/GenBank/DDBJ databases">
        <authorList>
            <person name="Varghese N."/>
            <person name="Submissions S."/>
        </authorList>
    </citation>
    <scope>NUCLEOTIDE SEQUENCE [LARGE SCALE GENOMIC DNA]</scope>
    <source>
        <strain evidence="16 17">DSM 26672</strain>
    </source>
</reference>
<dbReference type="SUPFAM" id="SSF55874">
    <property type="entry name" value="ATPase domain of HSP90 chaperone/DNA topoisomerase II/histidine kinase"/>
    <property type="match status" value="1"/>
</dbReference>
<evidence type="ECO:0000256" key="2">
    <source>
        <dbReference type="ARBA" id="ARBA00004141"/>
    </source>
</evidence>
<keyword evidence="9" id="KW-0067">ATP-binding</keyword>
<evidence type="ECO:0000256" key="13">
    <source>
        <dbReference type="SAM" id="Phobius"/>
    </source>
</evidence>
<evidence type="ECO:0000256" key="6">
    <source>
        <dbReference type="ARBA" id="ARBA00022692"/>
    </source>
</evidence>
<dbReference type="GO" id="GO:0016301">
    <property type="term" value="F:kinase activity"/>
    <property type="evidence" value="ECO:0007669"/>
    <property type="project" value="UniProtKB-KW"/>
</dbReference>
<protein>
    <recommendedName>
        <fullName evidence="3">histidine kinase</fullName>
        <ecNumber evidence="3">2.7.13.3</ecNumber>
    </recommendedName>
</protein>
<dbReference type="Pfam" id="PF02518">
    <property type="entry name" value="HATPase_c"/>
    <property type="match status" value="1"/>
</dbReference>
<evidence type="ECO:0000256" key="7">
    <source>
        <dbReference type="ARBA" id="ARBA00022741"/>
    </source>
</evidence>
<dbReference type="Pfam" id="PF00512">
    <property type="entry name" value="HisKA"/>
    <property type="match status" value="1"/>
</dbReference>
<evidence type="ECO:0000313" key="16">
    <source>
        <dbReference type="EMBL" id="SDH33496.1"/>
    </source>
</evidence>
<dbReference type="InterPro" id="IPR050428">
    <property type="entry name" value="TCS_sensor_his_kinase"/>
</dbReference>
<dbReference type="Gene3D" id="3.30.565.10">
    <property type="entry name" value="Histidine kinase-like ATPase, C-terminal domain"/>
    <property type="match status" value="1"/>
</dbReference>
<evidence type="ECO:0000256" key="12">
    <source>
        <dbReference type="ARBA" id="ARBA00023136"/>
    </source>
</evidence>
<dbReference type="InterPro" id="IPR005467">
    <property type="entry name" value="His_kinase_dom"/>
</dbReference>
<dbReference type="InterPro" id="IPR004358">
    <property type="entry name" value="Sig_transdc_His_kin-like_C"/>
</dbReference>
<keyword evidence="5" id="KW-0808">Transferase</keyword>
<feature type="domain" description="HAMP" evidence="15">
    <location>
        <begin position="174"/>
        <end position="226"/>
    </location>
</feature>
<dbReference type="PANTHER" id="PTHR45436">
    <property type="entry name" value="SENSOR HISTIDINE KINASE YKOH"/>
    <property type="match status" value="1"/>
</dbReference>
<dbReference type="PANTHER" id="PTHR45436:SF14">
    <property type="entry name" value="SENSOR PROTEIN QSEC"/>
    <property type="match status" value="1"/>
</dbReference>
<sequence length="446" mass="47751">MTSLRGRLFAILLSATGMIWLSAVLWIYAGTRGELEHVLDTRLQEAARMVNSLVANADMTSPAAVLPSLPAEGAGYERQLSCQIWSLDGRLMARSSGAPDSRLTEAAAGFSDRVVDGETWRIYTIANAATGARVMVGDRLGLRDRLVSDLIKGLLAPALLIAPLLALLIWISLGRGLRPLRTMARDVGGRDADDMSPIDPVRAPAEVKPLTQALNGLFAKVEAARRHEREVTAFAAHELRTPLAGLKMQAQIAMSAAAPEVRQGALQQIVLSVDRTTRLVRQLLALAKLDANAEPQAREPVIIGDVFDEITATAPAPEAGISVTIEPALRELTVVVSRELLTLALRNLHDNAVRHMPSGGMVTWRKAAAGNGIVVEDEGMGIPEDEIPLVTQRFFRGRNKSAIGTGLGLAIADAAVRRMGGQLRLANRGDHGGLEATLQMAPDSRS</sequence>
<dbReference type="InterPro" id="IPR003661">
    <property type="entry name" value="HisK_dim/P_dom"/>
</dbReference>
<dbReference type="CDD" id="cd00082">
    <property type="entry name" value="HisKA"/>
    <property type="match status" value="1"/>
</dbReference>
<evidence type="ECO:0000313" key="17">
    <source>
        <dbReference type="Proteomes" id="UP000199468"/>
    </source>
</evidence>
<dbReference type="InterPro" id="IPR036890">
    <property type="entry name" value="HATPase_C_sf"/>
</dbReference>
<evidence type="ECO:0000259" key="15">
    <source>
        <dbReference type="PROSITE" id="PS50885"/>
    </source>
</evidence>
<keyword evidence="7" id="KW-0547">Nucleotide-binding</keyword>
<evidence type="ECO:0000256" key="8">
    <source>
        <dbReference type="ARBA" id="ARBA00022777"/>
    </source>
</evidence>
<gene>
    <name evidence="16" type="ORF">SAMN05421844_10854</name>
</gene>
<keyword evidence="11" id="KW-0902">Two-component regulatory system</keyword>
<dbReference type="InterPro" id="IPR036097">
    <property type="entry name" value="HisK_dim/P_sf"/>
</dbReference>
<comment type="subcellular location">
    <subcellularLocation>
        <location evidence="2">Membrane</location>
        <topology evidence="2">Multi-pass membrane protein</topology>
    </subcellularLocation>
</comment>
<dbReference type="SMART" id="SM00388">
    <property type="entry name" value="HisKA"/>
    <property type="match status" value="1"/>
</dbReference>
<keyword evidence="17" id="KW-1185">Reference proteome</keyword>